<proteinExistence type="predicted"/>
<dbReference type="Gene3D" id="1.20.1250.20">
    <property type="entry name" value="MFS general substrate transporter like domains"/>
    <property type="match status" value="1"/>
</dbReference>
<keyword evidence="3 5" id="KW-1133">Transmembrane helix</keyword>
<dbReference type="PROSITE" id="PS50096">
    <property type="entry name" value="IQ"/>
    <property type="match status" value="1"/>
</dbReference>
<evidence type="ECO:0000259" key="6">
    <source>
        <dbReference type="PROSITE" id="PS50850"/>
    </source>
</evidence>
<evidence type="ECO:0000256" key="1">
    <source>
        <dbReference type="ARBA" id="ARBA00004141"/>
    </source>
</evidence>
<evidence type="ECO:0000313" key="7">
    <source>
        <dbReference type="EMBL" id="NOV51593.1"/>
    </source>
</evidence>
<dbReference type="PANTHER" id="PTHR48021">
    <property type="match status" value="1"/>
</dbReference>
<dbReference type="PROSITE" id="PS50850">
    <property type="entry name" value="MFS"/>
    <property type="match status" value="1"/>
</dbReference>
<dbReference type="Pfam" id="PF00083">
    <property type="entry name" value="Sugar_tr"/>
    <property type="match status" value="1"/>
</dbReference>
<name>A0A6M2DZU1_XENCH</name>
<feature type="transmembrane region" description="Helical" evidence="5">
    <location>
        <begin position="68"/>
        <end position="87"/>
    </location>
</feature>
<dbReference type="AlphaFoldDB" id="A0A6M2DZU1"/>
<dbReference type="GO" id="GO:0022857">
    <property type="term" value="F:transmembrane transporter activity"/>
    <property type="evidence" value="ECO:0007669"/>
    <property type="project" value="InterPro"/>
</dbReference>
<comment type="subcellular location">
    <subcellularLocation>
        <location evidence="1">Membrane</location>
        <topology evidence="1">Multi-pass membrane protein</topology>
    </subcellularLocation>
</comment>
<dbReference type="InterPro" id="IPR005828">
    <property type="entry name" value="MFS_sugar_transport-like"/>
</dbReference>
<protein>
    <submittedName>
        <fullName evidence="7">Putative product</fullName>
    </submittedName>
</protein>
<dbReference type="GO" id="GO:0016020">
    <property type="term" value="C:membrane"/>
    <property type="evidence" value="ECO:0007669"/>
    <property type="project" value="UniProtKB-SubCell"/>
</dbReference>
<evidence type="ECO:0000256" key="5">
    <source>
        <dbReference type="SAM" id="Phobius"/>
    </source>
</evidence>
<dbReference type="SUPFAM" id="SSF103473">
    <property type="entry name" value="MFS general substrate transporter"/>
    <property type="match status" value="1"/>
</dbReference>
<evidence type="ECO:0000256" key="3">
    <source>
        <dbReference type="ARBA" id="ARBA00022989"/>
    </source>
</evidence>
<reference evidence="7" key="1">
    <citation type="submission" date="2020-03" db="EMBL/GenBank/DDBJ databases">
        <title>Transcriptomic Profiling of the Digestive Tract of the Rat Flea, Xenopsylla cheopis, Following Blood Feeding and Infection with Yersinia pestis.</title>
        <authorList>
            <person name="Bland D.M."/>
            <person name="Martens C.A."/>
            <person name="Virtaneva K."/>
            <person name="Kanakabandi K."/>
            <person name="Long D."/>
            <person name="Rosenke R."/>
            <person name="Saturday G.A."/>
            <person name="Hoyt F.H."/>
            <person name="Bruno D.P."/>
            <person name="Ribeiro J.M.C."/>
            <person name="Hinnebusch J."/>
        </authorList>
    </citation>
    <scope>NUCLEOTIDE SEQUENCE</scope>
</reference>
<keyword evidence="2 5" id="KW-0812">Transmembrane</keyword>
<evidence type="ECO:0000256" key="2">
    <source>
        <dbReference type="ARBA" id="ARBA00022692"/>
    </source>
</evidence>
<feature type="domain" description="Major facilitator superfamily (MFS) profile" evidence="6">
    <location>
        <begin position="1"/>
        <end position="123"/>
    </location>
</feature>
<evidence type="ECO:0000256" key="4">
    <source>
        <dbReference type="ARBA" id="ARBA00023136"/>
    </source>
</evidence>
<organism evidence="7">
    <name type="scientific">Xenopsylla cheopis</name>
    <name type="common">Oriental rat flea</name>
    <name type="synonym">Pulex cheopis</name>
    <dbReference type="NCBI Taxonomy" id="163159"/>
    <lineage>
        <taxon>Eukaryota</taxon>
        <taxon>Metazoa</taxon>
        <taxon>Ecdysozoa</taxon>
        <taxon>Arthropoda</taxon>
        <taxon>Hexapoda</taxon>
        <taxon>Insecta</taxon>
        <taxon>Pterygota</taxon>
        <taxon>Neoptera</taxon>
        <taxon>Endopterygota</taxon>
        <taxon>Siphonaptera</taxon>
        <taxon>Pulicidae</taxon>
        <taxon>Xenopsyllinae</taxon>
        <taxon>Xenopsylla</taxon>
    </lineage>
</organism>
<keyword evidence="4 5" id="KW-0472">Membrane</keyword>
<feature type="transmembrane region" description="Helical" evidence="5">
    <location>
        <begin position="32"/>
        <end position="56"/>
    </location>
</feature>
<dbReference type="PANTHER" id="PTHR48021:SF86">
    <property type="entry name" value="FACILITATED TREHALOSE TRANSPORTER TRET1-1-LIKE PROTEIN"/>
    <property type="match status" value="1"/>
</dbReference>
<dbReference type="EMBL" id="GIIL01007867">
    <property type="protein sequence ID" value="NOV51593.1"/>
    <property type="molecule type" value="Transcribed_RNA"/>
</dbReference>
<accession>A0A6M2DZU1</accession>
<sequence>MISSAVMGICLAALGYYFRVQASGQEVSTLGWLPLSSLVLFIVAFCIAYGPVPWMIMGEVFSADVKGAACSLTVLASWSFVFLVTKVFPTMNETLGSDITFWIFTFMMVVATAFVFFLVPETKDKSLAEVQDELRGHQSRTS</sequence>
<dbReference type="InterPro" id="IPR050549">
    <property type="entry name" value="MFS_Trehalose_Transporter"/>
</dbReference>
<dbReference type="InterPro" id="IPR020846">
    <property type="entry name" value="MFS_dom"/>
</dbReference>
<dbReference type="InterPro" id="IPR036259">
    <property type="entry name" value="MFS_trans_sf"/>
</dbReference>
<feature type="transmembrane region" description="Helical" evidence="5">
    <location>
        <begin position="99"/>
        <end position="119"/>
    </location>
</feature>